<accession>A0A834XKH0</accession>
<name>A0A834XKH0_APHGI</name>
<evidence type="ECO:0000256" key="10">
    <source>
        <dbReference type="ARBA" id="ARBA00023004"/>
    </source>
</evidence>
<evidence type="ECO:0000313" key="17">
    <source>
        <dbReference type="Proteomes" id="UP000639338"/>
    </source>
</evidence>
<keyword evidence="9 14" id="KW-0560">Oxidoreductase</keyword>
<dbReference type="Pfam" id="PF00067">
    <property type="entry name" value="p450"/>
    <property type="match status" value="1"/>
</dbReference>
<dbReference type="InterPro" id="IPR050476">
    <property type="entry name" value="Insect_CytP450_Detox"/>
</dbReference>
<keyword evidence="5 13" id="KW-0349">Heme</keyword>
<dbReference type="SUPFAM" id="SSF48264">
    <property type="entry name" value="Cytochrome P450"/>
    <property type="match status" value="1"/>
</dbReference>
<evidence type="ECO:0000256" key="2">
    <source>
        <dbReference type="ARBA" id="ARBA00004174"/>
    </source>
</evidence>
<feature type="binding site" description="axial binding residue" evidence="13">
    <location>
        <position position="490"/>
    </location>
    <ligand>
        <name>heme</name>
        <dbReference type="ChEBI" id="CHEBI:30413"/>
    </ligand>
    <ligandPart>
        <name>Fe</name>
        <dbReference type="ChEBI" id="CHEBI:18248"/>
    </ligandPart>
</feature>
<keyword evidence="8" id="KW-0492">Microsome</keyword>
<dbReference type="OrthoDB" id="1470350at2759"/>
<dbReference type="GO" id="GO:0004497">
    <property type="term" value="F:monooxygenase activity"/>
    <property type="evidence" value="ECO:0007669"/>
    <property type="project" value="UniProtKB-KW"/>
</dbReference>
<keyword evidence="12 15" id="KW-0472">Membrane</keyword>
<dbReference type="EMBL" id="JACMRX010000005">
    <property type="protein sequence ID" value="KAF7988575.1"/>
    <property type="molecule type" value="Genomic_DNA"/>
</dbReference>
<evidence type="ECO:0000256" key="11">
    <source>
        <dbReference type="ARBA" id="ARBA00023033"/>
    </source>
</evidence>
<keyword evidence="17" id="KW-1185">Reference proteome</keyword>
<dbReference type="InterPro" id="IPR002401">
    <property type="entry name" value="Cyt_P450_E_grp-I"/>
</dbReference>
<feature type="transmembrane region" description="Helical" evidence="15">
    <location>
        <begin position="26"/>
        <end position="42"/>
    </location>
</feature>
<evidence type="ECO:0000256" key="1">
    <source>
        <dbReference type="ARBA" id="ARBA00001971"/>
    </source>
</evidence>
<evidence type="ECO:0000256" key="13">
    <source>
        <dbReference type="PIRSR" id="PIRSR602401-1"/>
    </source>
</evidence>
<evidence type="ECO:0008006" key="18">
    <source>
        <dbReference type="Google" id="ProtNLM"/>
    </source>
</evidence>
<keyword evidence="6 13" id="KW-0479">Metal-binding</keyword>
<comment type="cofactor">
    <cofactor evidence="1 13">
        <name>heme</name>
        <dbReference type="ChEBI" id="CHEBI:30413"/>
    </cofactor>
</comment>
<protein>
    <recommendedName>
        <fullName evidence="18">Cytochrome P450</fullName>
    </recommendedName>
</protein>
<dbReference type="FunFam" id="1.10.630.10:FF:000182">
    <property type="entry name" value="Cytochrome P450 3A4"/>
    <property type="match status" value="1"/>
</dbReference>
<evidence type="ECO:0000256" key="5">
    <source>
        <dbReference type="ARBA" id="ARBA00022617"/>
    </source>
</evidence>
<keyword evidence="15" id="KW-1133">Transmembrane helix</keyword>
<dbReference type="InterPro" id="IPR036396">
    <property type="entry name" value="Cyt_P450_sf"/>
</dbReference>
<comment type="similarity">
    <text evidence="4 14">Belongs to the cytochrome P450 family.</text>
</comment>
<dbReference type="GO" id="GO:0005506">
    <property type="term" value="F:iron ion binding"/>
    <property type="evidence" value="ECO:0007669"/>
    <property type="project" value="InterPro"/>
</dbReference>
<sequence length="549" mass="64040">MYQGLVFIFNAILIIIEFLTEKKCRIFVLLLNSIFILSEVLIKKTFYMLKIEIALIFLFTIYMCRYFSYWKNRGVVFETPVPLFGNVLEFYKPWKISPGNIIKNLYDKYSNYPYVGFFLYDEPCLLLRDREIIKRILTRDFKFFTDKFMQSCEQDSLSNKSLPFLPHDEWKELRTILASAFTPKKLKENFYHLKKVSAILDDHLSEFKKTNPGEAIDIKEVIAKYETDITGLTQFSVMLNCLTEPDSEFRLYGKILFGNFINVRCRELMAVYMMPRWLKNLFGYRFIEKPSGEYFKKKFLDIIRIKKLRKENNESNGNIQKDFLDILIEYHEKNSSFSLNDIISQAIVFFTAGFDTTSTVTSFALFELARNSSVQNKLRKKLKDALEETGGQITYELINSLSFLEDIVLETLRLHPTVPTIDRIAVQDYLIEETNLLIKKGTPIFISVTGLHCDENNFNNPKIFDPENFGKSDASKNSAYMSFGIGVRSCIAKQWGMIQVKYSLAHIISNYEINLSNNTSVEIDPHVYFTSGKKGLFVHLDKIKHLIED</sequence>
<dbReference type="InterPro" id="IPR017972">
    <property type="entry name" value="Cyt_P450_CS"/>
</dbReference>
<gene>
    <name evidence="16" type="ORF">HCN44_001148</name>
</gene>
<evidence type="ECO:0000256" key="12">
    <source>
        <dbReference type="ARBA" id="ARBA00023136"/>
    </source>
</evidence>
<dbReference type="PANTHER" id="PTHR24292:SF104">
    <property type="entry name" value="CYTOCHROME P450 308A1-RELATED"/>
    <property type="match status" value="1"/>
</dbReference>
<dbReference type="GO" id="GO:0005789">
    <property type="term" value="C:endoplasmic reticulum membrane"/>
    <property type="evidence" value="ECO:0007669"/>
    <property type="project" value="UniProtKB-SubCell"/>
</dbReference>
<keyword evidence="7" id="KW-0256">Endoplasmic reticulum</keyword>
<evidence type="ECO:0000256" key="7">
    <source>
        <dbReference type="ARBA" id="ARBA00022824"/>
    </source>
</evidence>
<evidence type="ECO:0000256" key="8">
    <source>
        <dbReference type="ARBA" id="ARBA00022848"/>
    </source>
</evidence>
<feature type="transmembrane region" description="Helical" evidence="15">
    <location>
        <begin position="5"/>
        <end position="20"/>
    </location>
</feature>
<dbReference type="Proteomes" id="UP000639338">
    <property type="component" value="Unassembled WGS sequence"/>
</dbReference>
<dbReference type="Gene3D" id="1.10.630.10">
    <property type="entry name" value="Cytochrome P450"/>
    <property type="match status" value="1"/>
</dbReference>
<dbReference type="PANTHER" id="PTHR24292">
    <property type="entry name" value="CYTOCHROME P450"/>
    <property type="match status" value="1"/>
</dbReference>
<evidence type="ECO:0000256" key="6">
    <source>
        <dbReference type="ARBA" id="ARBA00022723"/>
    </source>
</evidence>
<dbReference type="GO" id="GO:0020037">
    <property type="term" value="F:heme binding"/>
    <property type="evidence" value="ECO:0007669"/>
    <property type="project" value="InterPro"/>
</dbReference>
<evidence type="ECO:0000256" key="4">
    <source>
        <dbReference type="ARBA" id="ARBA00010617"/>
    </source>
</evidence>
<evidence type="ECO:0000256" key="14">
    <source>
        <dbReference type="RuleBase" id="RU000461"/>
    </source>
</evidence>
<dbReference type="AlphaFoldDB" id="A0A834XKH0"/>
<evidence type="ECO:0000256" key="15">
    <source>
        <dbReference type="SAM" id="Phobius"/>
    </source>
</evidence>
<dbReference type="PROSITE" id="PS00086">
    <property type="entry name" value="CYTOCHROME_P450"/>
    <property type="match status" value="1"/>
</dbReference>
<comment type="subcellular location">
    <subcellularLocation>
        <location evidence="3">Endoplasmic reticulum membrane</location>
        <topology evidence="3">Peripheral membrane protein</topology>
    </subcellularLocation>
    <subcellularLocation>
        <location evidence="2">Microsome membrane</location>
        <topology evidence="2">Peripheral membrane protein</topology>
    </subcellularLocation>
</comment>
<evidence type="ECO:0000256" key="3">
    <source>
        <dbReference type="ARBA" id="ARBA00004406"/>
    </source>
</evidence>
<comment type="caution">
    <text evidence="16">The sequence shown here is derived from an EMBL/GenBank/DDBJ whole genome shotgun (WGS) entry which is preliminary data.</text>
</comment>
<evidence type="ECO:0000256" key="9">
    <source>
        <dbReference type="ARBA" id="ARBA00023002"/>
    </source>
</evidence>
<reference evidence="16 17" key="1">
    <citation type="submission" date="2020-08" db="EMBL/GenBank/DDBJ databases">
        <title>Aphidius gifuensis genome sequencing and assembly.</title>
        <authorList>
            <person name="Du Z."/>
        </authorList>
    </citation>
    <scope>NUCLEOTIDE SEQUENCE [LARGE SCALE GENOMIC DNA]</scope>
    <source>
        <strain evidence="16">YNYX2018</strain>
        <tissue evidence="16">Adults</tissue>
    </source>
</reference>
<keyword evidence="11 14" id="KW-0503">Monooxygenase</keyword>
<dbReference type="GO" id="GO:0016705">
    <property type="term" value="F:oxidoreductase activity, acting on paired donors, with incorporation or reduction of molecular oxygen"/>
    <property type="evidence" value="ECO:0007669"/>
    <property type="project" value="InterPro"/>
</dbReference>
<evidence type="ECO:0000313" key="16">
    <source>
        <dbReference type="EMBL" id="KAF7988575.1"/>
    </source>
</evidence>
<dbReference type="CDD" id="cd11056">
    <property type="entry name" value="CYP6-like"/>
    <property type="match status" value="1"/>
</dbReference>
<dbReference type="InterPro" id="IPR001128">
    <property type="entry name" value="Cyt_P450"/>
</dbReference>
<organism evidence="16 17">
    <name type="scientific">Aphidius gifuensis</name>
    <name type="common">Parasitoid wasp</name>
    <dbReference type="NCBI Taxonomy" id="684658"/>
    <lineage>
        <taxon>Eukaryota</taxon>
        <taxon>Metazoa</taxon>
        <taxon>Ecdysozoa</taxon>
        <taxon>Arthropoda</taxon>
        <taxon>Hexapoda</taxon>
        <taxon>Insecta</taxon>
        <taxon>Pterygota</taxon>
        <taxon>Neoptera</taxon>
        <taxon>Endopterygota</taxon>
        <taxon>Hymenoptera</taxon>
        <taxon>Apocrita</taxon>
        <taxon>Ichneumonoidea</taxon>
        <taxon>Braconidae</taxon>
        <taxon>Aphidiinae</taxon>
        <taxon>Aphidius</taxon>
    </lineage>
</organism>
<dbReference type="PRINTS" id="PR00463">
    <property type="entry name" value="EP450I"/>
</dbReference>
<dbReference type="PRINTS" id="PR00385">
    <property type="entry name" value="P450"/>
</dbReference>
<keyword evidence="15" id="KW-0812">Transmembrane</keyword>
<proteinExistence type="inferred from homology"/>
<keyword evidence="10 13" id="KW-0408">Iron</keyword>